<dbReference type="InterPro" id="IPR051979">
    <property type="entry name" value="B-box_zinc_finger"/>
</dbReference>
<dbReference type="CDD" id="cd19821">
    <property type="entry name" value="Bbox1_BBX-like"/>
    <property type="match status" value="2"/>
</dbReference>
<feature type="region of interest" description="Disordered" evidence="10">
    <location>
        <begin position="110"/>
        <end position="144"/>
    </location>
</feature>
<keyword evidence="8" id="KW-0539">Nucleus</keyword>
<keyword evidence="3" id="KW-0677">Repeat</keyword>
<dbReference type="AlphaFoldDB" id="A0AB40C738"/>
<keyword evidence="2" id="KW-0479">Metal-binding</keyword>
<evidence type="ECO:0000256" key="1">
    <source>
        <dbReference type="ARBA" id="ARBA00004123"/>
    </source>
</evidence>
<keyword evidence="7" id="KW-0804">Transcription</keyword>
<dbReference type="Proteomes" id="UP001515500">
    <property type="component" value="Chromosome 11"/>
</dbReference>
<evidence type="ECO:0000313" key="13">
    <source>
        <dbReference type="RefSeq" id="XP_039135144.1"/>
    </source>
</evidence>
<evidence type="ECO:0000256" key="4">
    <source>
        <dbReference type="ARBA" id="ARBA00022771"/>
    </source>
</evidence>
<dbReference type="GO" id="GO:0009640">
    <property type="term" value="P:photomorphogenesis"/>
    <property type="evidence" value="ECO:0007669"/>
    <property type="project" value="TreeGrafter"/>
</dbReference>
<evidence type="ECO:0000256" key="2">
    <source>
        <dbReference type="ARBA" id="ARBA00022723"/>
    </source>
</evidence>
<accession>A0AB40C738</accession>
<feature type="domain" description="B box-type" evidence="11">
    <location>
        <begin position="52"/>
        <end position="99"/>
    </location>
</feature>
<evidence type="ECO:0000256" key="10">
    <source>
        <dbReference type="SAM" id="MobiDB-lite"/>
    </source>
</evidence>
<dbReference type="InterPro" id="IPR000315">
    <property type="entry name" value="Znf_B-box"/>
</dbReference>
<dbReference type="GeneID" id="120272388"/>
<evidence type="ECO:0000256" key="8">
    <source>
        <dbReference type="ARBA" id="ARBA00023242"/>
    </source>
</evidence>
<keyword evidence="5" id="KW-0862">Zinc</keyword>
<dbReference type="Gene3D" id="3.30.160.60">
    <property type="entry name" value="Classic Zinc Finger"/>
    <property type="match status" value="1"/>
</dbReference>
<feature type="compositionally biased region" description="Low complexity" evidence="10">
    <location>
        <begin position="259"/>
        <end position="275"/>
    </location>
</feature>
<dbReference type="GO" id="GO:0005634">
    <property type="term" value="C:nucleus"/>
    <property type="evidence" value="ECO:0007669"/>
    <property type="project" value="UniProtKB-SubCell"/>
</dbReference>
<dbReference type="PROSITE" id="PS50119">
    <property type="entry name" value="ZF_BBOX"/>
    <property type="match status" value="2"/>
</dbReference>
<dbReference type="PANTHER" id="PTHR31832:SF52">
    <property type="entry name" value="B-BOX ZINC FINGER PROTEIN 21"/>
    <property type="match status" value="1"/>
</dbReference>
<dbReference type="RefSeq" id="XP_039135144.1">
    <property type="nucleotide sequence ID" value="XM_039279210.1"/>
</dbReference>
<dbReference type="GO" id="GO:0008270">
    <property type="term" value="F:zinc ion binding"/>
    <property type="evidence" value="ECO:0007669"/>
    <property type="project" value="UniProtKB-KW"/>
</dbReference>
<dbReference type="InterPro" id="IPR049808">
    <property type="entry name" value="CONSTANS-like_Bbox1"/>
</dbReference>
<organism evidence="12 13">
    <name type="scientific">Dioscorea cayennensis subsp. rotundata</name>
    <name type="common">White Guinea yam</name>
    <name type="synonym">Dioscorea rotundata</name>
    <dbReference type="NCBI Taxonomy" id="55577"/>
    <lineage>
        <taxon>Eukaryota</taxon>
        <taxon>Viridiplantae</taxon>
        <taxon>Streptophyta</taxon>
        <taxon>Embryophyta</taxon>
        <taxon>Tracheophyta</taxon>
        <taxon>Spermatophyta</taxon>
        <taxon>Magnoliopsida</taxon>
        <taxon>Liliopsida</taxon>
        <taxon>Dioscoreales</taxon>
        <taxon>Dioscoreaceae</taxon>
        <taxon>Dioscorea</taxon>
    </lineage>
</organism>
<evidence type="ECO:0000256" key="7">
    <source>
        <dbReference type="ARBA" id="ARBA00023163"/>
    </source>
</evidence>
<feature type="region of interest" description="Disordered" evidence="10">
    <location>
        <begin position="251"/>
        <end position="275"/>
    </location>
</feature>
<evidence type="ECO:0000259" key="11">
    <source>
        <dbReference type="PROSITE" id="PS50119"/>
    </source>
</evidence>
<evidence type="ECO:0000256" key="9">
    <source>
        <dbReference type="PROSITE-ProRule" id="PRU00024"/>
    </source>
</evidence>
<dbReference type="GO" id="GO:0006355">
    <property type="term" value="P:regulation of DNA-templated transcription"/>
    <property type="evidence" value="ECO:0007669"/>
    <property type="project" value="TreeGrafter"/>
</dbReference>
<gene>
    <name evidence="13" type="primary">LOC120272388</name>
</gene>
<comment type="subcellular location">
    <subcellularLocation>
        <location evidence="1">Nucleus</location>
    </subcellularLocation>
</comment>
<keyword evidence="4 9" id="KW-0863">Zinc-finger</keyword>
<name>A0AB40C738_DIOCR</name>
<sequence>MKIQCDVCTAESATIFCCADEAALCSACDRRVHTANKLAGKHRRLSLSSSLQSPPLCDVCQEKRGFIFCQEDRAILCKDCDEQIHCANELTKKHNRFLLSSALRLSSTSMPELTTTSSASTETSNITTKANNNDNNNDNNNNNNNSSSISEYLIKTLPGWRVEDLLEETMDDYFLMEETVEEELPIWQALQVPQAPQSEFSTHVFNLQQMKTVSFDNFQFMAKSGRPEKRSSDDVFRVPQIPTLNVEKHKRSRTLNANSSMPPSSTSSCCSSFWY</sequence>
<protein>
    <submittedName>
        <fullName evidence="13">B-box zinc finger protein 20-like</fullName>
    </submittedName>
</protein>
<evidence type="ECO:0000313" key="12">
    <source>
        <dbReference type="Proteomes" id="UP001515500"/>
    </source>
</evidence>
<evidence type="ECO:0000256" key="5">
    <source>
        <dbReference type="ARBA" id="ARBA00022833"/>
    </source>
</evidence>
<dbReference type="SMART" id="SM00336">
    <property type="entry name" value="BBOX"/>
    <property type="match status" value="2"/>
</dbReference>
<keyword evidence="12" id="KW-1185">Reference proteome</keyword>
<dbReference type="PANTHER" id="PTHR31832">
    <property type="entry name" value="B-BOX ZINC FINGER PROTEIN 22"/>
    <property type="match status" value="1"/>
</dbReference>
<evidence type="ECO:0000256" key="6">
    <source>
        <dbReference type="ARBA" id="ARBA00023015"/>
    </source>
</evidence>
<dbReference type="Pfam" id="PF00643">
    <property type="entry name" value="zf-B_box"/>
    <property type="match status" value="2"/>
</dbReference>
<reference evidence="13" key="1">
    <citation type="submission" date="2025-08" db="UniProtKB">
        <authorList>
            <consortium name="RefSeq"/>
        </authorList>
    </citation>
    <scope>IDENTIFICATION</scope>
</reference>
<keyword evidence="6" id="KW-0805">Transcription regulation</keyword>
<evidence type="ECO:0000256" key="3">
    <source>
        <dbReference type="ARBA" id="ARBA00022737"/>
    </source>
</evidence>
<feature type="domain" description="B box-type" evidence="11">
    <location>
        <begin position="1"/>
        <end position="47"/>
    </location>
</feature>
<proteinExistence type="predicted"/>